<evidence type="ECO:0000313" key="5">
    <source>
        <dbReference type="EMBL" id="SVC09194.1"/>
    </source>
</evidence>
<dbReference type="InterPro" id="IPR012480">
    <property type="entry name" value="Hepar_II_III_C"/>
</dbReference>
<gene>
    <name evidence="5" type="ORF">METZ01_LOCUS262048</name>
</gene>
<keyword evidence="1" id="KW-0732">Signal</keyword>
<reference evidence="5" key="1">
    <citation type="submission" date="2018-05" db="EMBL/GenBank/DDBJ databases">
        <authorList>
            <person name="Lanie J.A."/>
            <person name="Ng W.-L."/>
            <person name="Kazmierczak K.M."/>
            <person name="Andrzejewski T.M."/>
            <person name="Davidsen T.M."/>
            <person name="Wayne K.J."/>
            <person name="Tettelin H."/>
            <person name="Glass J.I."/>
            <person name="Rusch D."/>
            <person name="Podicherti R."/>
            <person name="Tsui H.-C.T."/>
            <person name="Winkler M.E."/>
        </authorList>
    </citation>
    <scope>NUCLEOTIDE SEQUENCE</scope>
</reference>
<accession>A0A382JAF0</accession>
<dbReference type="EMBL" id="UINC01073084">
    <property type="protein sequence ID" value="SVC09194.1"/>
    <property type="molecule type" value="Genomic_DNA"/>
</dbReference>
<dbReference type="GO" id="GO:0016829">
    <property type="term" value="F:lyase activity"/>
    <property type="evidence" value="ECO:0007669"/>
    <property type="project" value="UniProtKB-KW"/>
</dbReference>
<evidence type="ECO:0000259" key="4">
    <source>
        <dbReference type="Pfam" id="PF07940"/>
    </source>
</evidence>
<keyword evidence="3" id="KW-0456">Lyase</keyword>
<feature type="domain" description="Heparinase II/III-like C-terminal" evidence="4">
    <location>
        <begin position="113"/>
        <end position="288"/>
    </location>
</feature>
<proteinExistence type="predicted"/>
<dbReference type="PANTHER" id="PTHR39210:SF1">
    <property type="entry name" value="HEPARIN-SULFATE LYASE"/>
    <property type="match status" value="1"/>
</dbReference>
<dbReference type="Pfam" id="PF07940">
    <property type="entry name" value="Hepar_II_III_C"/>
    <property type="match status" value="1"/>
</dbReference>
<dbReference type="AlphaFoldDB" id="A0A382JAF0"/>
<protein>
    <recommendedName>
        <fullName evidence="4">Heparinase II/III-like C-terminal domain-containing protein</fullName>
    </recommendedName>
</protein>
<dbReference type="PANTHER" id="PTHR39210">
    <property type="entry name" value="HEPARIN-SULFATE LYASE"/>
    <property type="match status" value="1"/>
</dbReference>
<name>A0A382JAF0_9ZZZZ</name>
<organism evidence="5">
    <name type="scientific">marine metagenome</name>
    <dbReference type="NCBI Taxonomy" id="408172"/>
    <lineage>
        <taxon>unclassified sequences</taxon>
        <taxon>metagenomes</taxon>
        <taxon>ecological metagenomes</taxon>
    </lineage>
</organism>
<evidence type="ECO:0000256" key="3">
    <source>
        <dbReference type="ARBA" id="ARBA00023239"/>
    </source>
</evidence>
<feature type="non-terminal residue" evidence="5">
    <location>
        <position position="348"/>
    </location>
</feature>
<dbReference type="Gene3D" id="2.70.98.70">
    <property type="match status" value="1"/>
</dbReference>
<evidence type="ECO:0000256" key="1">
    <source>
        <dbReference type="ARBA" id="ARBA00022729"/>
    </source>
</evidence>
<sequence>YHFFAWEFCWEARQALAAVGALPPVRRDRIDARLGQAARFFREVQVPSAPWDYGDSDDAFVMPWFADESRAAVEWWQWIAGNAEQSSFLHLMRGEFDSCLQSDEPKTEQGGWRVFPDTGIAVNALGHWKARLDFSPLGAGSMAPHGHLDAQHLSLWLKGRAMVIDPGTGDYHGNPKLRNWLASRDAHNGPCSSRVSLARREGPFLWAAAHPKPLQSLDGEVLETEIRIKRTCLLARTVKPLNGDREGWLVTDSFEQQLGRAGEFTVRWQFAPGCEVERIDERAFQVTGESVAMRVDIGVGWAQAELWRPSGDEAVGQLDGIVSPRFMKTAHAPYLKLTANPGGNTDFT</sequence>
<keyword evidence="2" id="KW-0574">Periplasm</keyword>
<feature type="non-terminal residue" evidence="5">
    <location>
        <position position="1"/>
    </location>
</feature>
<evidence type="ECO:0000256" key="2">
    <source>
        <dbReference type="ARBA" id="ARBA00022764"/>
    </source>
</evidence>